<dbReference type="HAMAP" id="MF_01114">
    <property type="entry name" value="RecX"/>
    <property type="match status" value="1"/>
</dbReference>
<dbReference type="InterPro" id="IPR036388">
    <property type="entry name" value="WH-like_DNA-bd_sf"/>
</dbReference>
<dbReference type="PANTHER" id="PTHR33602">
    <property type="entry name" value="REGULATORY PROTEIN RECX FAMILY PROTEIN"/>
    <property type="match status" value="1"/>
</dbReference>
<feature type="domain" description="RecX second three-helical" evidence="7">
    <location>
        <begin position="145"/>
        <end position="186"/>
    </location>
</feature>
<dbReference type="EMBL" id="JAEMWU010000001">
    <property type="protein sequence ID" value="MBN8205895.1"/>
    <property type="molecule type" value="Genomic_DNA"/>
</dbReference>
<sequence>MNGTGQDDGREHLAPVIPIFGGSVDVGRPTAGAERGRPAREPAAPQLDETSPAARAAAALDHAERTVALRALNAAHARDARDDARESMDEESVKLRERAEEALVRKLRSKALSVAESRAVLREHDLERETIDEIIDEFSDRGYIDDRTLAELLVTSGAERKGQGRVALARVLSQRGIPRDIAEEALSELPDDDAERALEFARSKAPGMTRLEPDTALRRLLGQLARRGYGGSVAMNAARAALREAGRGASGARSGVRFVDSE</sequence>
<evidence type="ECO:0000256" key="4">
    <source>
        <dbReference type="ARBA" id="ARBA00022490"/>
    </source>
</evidence>
<evidence type="ECO:0000256" key="1">
    <source>
        <dbReference type="ARBA" id="ARBA00004496"/>
    </source>
</evidence>
<dbReference type="PANTHER" id="PTHR33602:SF1">
    <property type="entry name" value="REGULATORY PROTEIN RECX FAMILY PROTEIN"/>
    <property type="match status" value="1"/>
</dbReference>
<comment type="subcellular location">
    <subcellularLocation>
        <location evidence="1 5">Cytoplasm</location>
    </subcellularLocation>
</comment>
<dbReference type="GO" id="GO:0005737">
    <property type="term" value="C:cytoplasm"/>
    <property type="evidence" value="ECO:0007669"/>
    <property type="project" value="UniProtKB-SubCell"/>
</dbReference>
<keyword evidence="4 5" id="KW-0963">Cytoplasm</keyword>
<comment type="similarity">
    <text evidence="2 5">Belongs to the RecX family.</text>
</comment>
<dbReference type="Pfam" id="PF02631">
    <property type="entry name" value="RecX_HTH2"/>
    <property type="match status" value="1"/>
</dbReference>
<proteinExistence type="inferred from homology"/>
<comment type="caution">
    <text evidence="8">The sequence shown here is derived from an EMBL/GenBank/DDBJ whole genome shotgun (WGS) entry which is preliminary data.</text>
</comment>
<gene>
    <name evidence="5" type="primary">recX</name>
    <name evidence="8" type="ORF">JF543_07950</name>
</gene>
<accession>A0A939IRL2</accession>
<evidence type="ECO:0000313" key="8">
    <source>
        <dbReference type="EMBL" id="MBN8205895.1"/>
    </source>
</evidence>
<evidence type="ECO:0000256" key="5">
    <source>
        <dbReference type="HAMAP-Rule" id="MF_01114"/>
    </source>
</evidence>
<evidence type="ECO:0000256" key="2">
    <source>
        <dbReference type="ARBA" id="ARBA00009695"/>
    </source>
</evidence>
<organism evidence="8 9">
    <name type="scientific">Microbacterium esteraromaticum</name>
    <dbReference type="NCBI Taxonomy" id="57043"/>
    <lineage>
        <taxon>Bacteria</taxon>
        <taxon>Bacillati</taxon>
        <taxon>Actinomycetota</taxon>
        <taxon>Actinomycetes</taxon>
        <taxon>Micrococcales</taxon>
        <taxon>Microbacteriaceae</taxon>
        <taxon>Microbacterium</taxon>
    </lineage>
</organism>
<dbReference type="InterPro" id="IPR003783">
    <property type="entry name" value="Regulatory_RecX"/>
</dbReference>
<feature type="region of interest" description="Disordered" evidence="6">
    <location>
        <begin position="1"/>
        <end position="59"/>
    </location>
</feature>
<evidence type="ECO:0000256" key="3">
    <source>
        <dbReference type="ARBA" id="ARBA00018111"/>
    </source>
</evidence>
<dbReference type="Gene3D" id="1.10.10.10">
    <property type="entry name" value="Winged helix-like DNA-binding domain superfamily/Winged helix DNA-binding domain"/>
    <property type="match status" value="1"/>
</dbReference>
<evidence type="ECO:0000259" key="7">
    <source>
        <dbReference type="Pfam" id="PF02631"/>
    </source>
</evidence>
<evidence type="ECO:0000256" key="6">
    <source>
        <dbReference type="SAM" id="MobiDB-lite"/>
    </source>
</evidence>
<evidence type="ECO:0000313" key="9">
    <source>
        <dbReference type="Proteomes" id="UP000664385"/>
    </source>
</evidence>
<name>A0A939IRL2_9MICO</name>
<protein>
    <recommendedName>
        <fullName evidence="3 5">Regulatory protein RecX</fullName>
    </recommendedName>
</protein>
<reference evidence="8" key="1">
    <citation type="submission" date="2020-12" db="EMBL/GenBank/DDBJ databases">
        <title>PHA producing bacteria isolated from mangrove.</title>
        <authorList>
            <person name="Zheng W."/>
            <person name="Yu S."/>
            <person name="Huang Y."/>
        </authorList>
    </citation>
    <scope>NUCLEOTIDE SEQUENCE</scope>
    <source>
        <strain evidence="8">GN8-5</strain>
    </source>
</reference>
<dbReference type="Proteomes" id="UP000664385">
    <property type="component" value="Unassembled WGS sequence"/>
</dbReference>
<dbReference type="GO" id="GO:0006282">
    <property type="term" value="P:regulation of DNA repair"/>
    <property type="evidence" value="ECO:0007669"/>
    <property type="project" value="UniProtKB-UniRule"/>
</dbReference>
<dbReference type="AlphaFoldDB" id="A0A939IRL2"/>
<dbReference type="InterPro" id="IPR053924">
    <property type="entry name" value="RecX_HTH_2nd"/>
</dbReference>
<dbReference type="RefSeq" id="WP_206823643.1">
    <property type="nucleotide sequence ID" value="NZ_JAEMWU010000001.1"/>
</dbReference>
<feature type="region of interest" description="Disordered" evidence="6">
    <location>
        <begin position="76"/>
        <end position="95"/>
    </location>
</feature>
<comment type="function">
    <text evidence="5">Modulates RecA activity.</text>
</comment>